<comment type="function">
    <text evidence="8">Provides the (R)-glutamate required for cell wall biosynthesis.</text>
</comment>
<dbReference type="OrthoDB" id="9801055at2"/>
<dbReference type="PANTHER" id="PTHR21198:SF2">
    <property type="entry name" value="GLUTAMATE RACEMASE"/>
    <property type="match status" value="1"/>
</dbReference>
<evidence type="ECO:0000256" key="4">
    <source>
        <dbReference type="ARBA" id="ARBA00022984"/>
    </source>
</evidence>
<dbReference type="PANTHER" id="PTHR21198">
    <property type="entry name" value="GLUTAMATE RACEMASE"/>
    <property type="match status" value="1"/>
</dbReference>
<dbReference type="NCBIfam" id="TIGR00067">
    <property type="entry name" value="glut_race"/>
    <property type="match status" value="1"/>
</dbReference>
<feature type="binding site" evidence="8">
    <location>
        <begin position="38"/>
        <end position="39"/>
    </location>
    <ligand>
        <name>substrate</name>
    </ligand>
</feature>
<evidence type="ECO:0000256" key="7">
    <source>
        <dbReference type="ARBA" id="ARBA00070053"/>
    </source>
</evidence>
<gene>
    <name evidence="8" type="primary">murI</name>
    <name evidence="9" type="ORF">SAMN02745216_03063</name>
</gene>
<dbReference type="RefSeq" id="WP_073477141.1">
    <property type="nucleotide sequence ID" value="NZ_FQZU01000020.1"/>
</dbReference>
<dbReference type="FunFam" id="3.40.50.1860:FF:000002">
    <property type="entry name" value="Glutamate racemase"/>
    <property type="match status" value="1"/>
</dbReference>
<dbReference type="EMBL" id="FQZU01000020">
    <property type="protein sequence ID" value="SHK20823.1"/>
    <property type="molecule type" value="Genomic_DNA"/>
</dbReference>
<dbReference type="EC" id="5.1.1.3" evidence="2 8"/>
<dbReference type="PROSITE" id="PS00924">
    <property type="entry name" value="ASP_GLU_RACEMASE_2"/>
    <property type="match status" value="1"/>
</dbReference>
<keyword evidence="5 8" id="KW-0413">Isomerase</keyword>
<feature type="active site" description="Proton donor/acceptor" evidence="8">
    <location>
        <position position="180"/>
    </location>
</feature>
<dbReference type="InterPro" id="IPR004391">
    <property type="entry name" value="Glu_race"/>
</dbReference>
<dbReference type="GO" id="GO:0009252">
    <property type="term" value="P:peptidoglycan biosynthetic process"/>
    <property type="evidence" value="ECO:0007669"/>
    <property type="project" value="UniProtKB-UniRule"/>
</dbReference>
<comment type="similarity">
    <text evidence="8">Belongs to the aspartate/glutamate racemases family.</text>
</comment>
<evidence type="ECO:0000256" key="8">
    <source>
        <dbReference type="HAMAP-Rule" id="MF_00258"/>
    </source>
</evidence>
<dbReference type="InterPro" id="IPR001920">
    <property type="entry name" value="Asp/Glu_race"/>
</dbReference>
<keyword evidence="3 8" id="KW-0133">Cell shape</keyword>
<dbReference type="GO" id="GO:0008360">
    <property type="term" value="P:regulation of cell shape"/>
    <property type="evidence" value="ECO:0007669"/>
    <property type="project" value="UniProtKB-KW"/>
</dbReference>
<dbReference type="HAMAP" id="MF_00258">
    <property type="entry name" value="Glu_racemase"/>
    <property type="match status" value="1"/>
</dbReference>
<feature type="active site" description="Proton donor/acceptor" evidence="8">
    <location>
        <position position="69"/>
    </location>
</feature>
<dbReference type="Gene3D" id="3.40.50.1860">
    <property type="match status" value="2"/>
</dbReference>
<keyword evidence="4 8" id="KW-0573">Peptidoglycan synthesis</keyword>
<dbReference type="AlphaFoldDB" id="A0A1M6QL97"/>
<feature type="binding site" evidence="8">
    <location>
        <begin position="181"/>
        <end position="182"/>
    </location>
    <ligand>
        <name>substrate</name>
    </ligand>
</feature>
<evidence type="ECO:0000313" key="10">
    <source>
        <dbReference type="Proteomes" id="UP000183994"/>
    </source>
</evidence>
<dbReference type="Proteomes" id="UP000183994">
    <property type="component" value="Unassembled WGS sequence"/>
</dbReference>
<keyword evidence="6 8" id="KW-0961">Cell wall biogenesis/degradation</keyword>
<keyword evidence="10" id="KW-1185">Reference proteome</keyword>
<evidence type="ECO:0000256" key="1">
    <source>
        <dbReference type="ARBA" id="ARBA00001602"/>
    </source>
</evidence>
<dbReference type="PROSITE" id="PS00923">
    <property type="entry name" value="ASP_GLU_RACEMASE_1"/>
    <property type="match status" value="1"/>
</dbReference>
<evidence type="ECO:0000256" key="2">
    <source>
        <dbReference type="ARBA" id="ARBA00013090"/>
    </source>
</evidence>
<evidence type="ECO:0000256" key="3">
    <source>
        <dbReference type="ARBA" id="ARBA00022960"/>
    </source>
</evidence>
<reference evidence="10" key="1">
    <citation type="submission" date="2016-11" db="EMBL/GenBank/DDBJ databases">
        <authorList>
            <person name="Varghese N."/>
            <person name="Submissions S."/>
        </authorList>
    </citation>
    <scope>NUCLEOTIDE SEQUENCE [LARGE SCALE GENOMIC DNA]</scope>
    <source>
        <strain evidence="10">DSM 16219</strain>
    </source>
</reference>
<evidence type="ECO:0000313" key="9">
    <source>
        <dbReference type="EMBL" id="SHK20823.1"/>
    </source>
</evidence>
<dbReference type="GO" id="GO:0008881">
    <property type="term" value="F:glutamate racemase activity"/>
    <property type="evidence" value="ECO:0007669"/>
    <property type="project" value="UniProtKB-UniRule"/>
</dbReference>
<sequence>MIGIFDSGIGGLTVARAVMELFPHLNICYFGDTARTPYGTKSKDTVTRYAVENTGFLLDQGAKIIVVACNTASAVAVPTLRERFDVPIFEVISPAVDMALSLAKAKRIGVIGTRGTINSGIYERLIKERDPERKVFSEPCPLLVSLVEEGWMKKPETRMIVKKYLHPLKAQQIQSLILGCTHYPILKQLIARKIGKRVKIVDSSEAVSISLKRYLDDNPQVMQGLSKGGESIFHVSDVTAQFAKTAQLILNRRVDLQHATPLEC</sequence>
<dbReference type="SUPFAM" id="SSF53681">
    <property type="entry name" value="Aspartate/glutamate racemase"/>
    <property type="match status" value="2"/>
</dbReference>
<accession>A0A1M6QL97</accession>
<dbReference type="InterPro" id="IPR018187">
    <property type="entry name" value="Asp/Glu_racemase_AS_1"/>
</dbReference>
<organism evidence="9 10">
    <name type="scientific">Desulfatibacillum alkenivorans DSM 16219</name>
    <dbReference type="NCBI Taxonomy" id="1121393"/>
    <lineage>
        <taxon>Bacteria</taxon>
        <taxon>Pseudomonadati</taxon>
        <taxon>Thermodesulfobacteriota</taxon>
        <taxon>Desulfobacteria</taxon>
        <taxon>Desulfobacterales</taxon>
        <taxon>Desulfatibacillaceae</taxon>
        <taxon>Desulfatibacillum</taxon>
    </lineage>
</organism>
<feature type="binding site" evidence="8">
    <location>
        <begin position="70"/>
        <end position="71"/>
    </location>
    <ligand>
        <name>substrate</name>
    </ligand>
</feature>
<dbReference type="Pfam" id="PF01177">
    <property type="entry name" value="Asp_Glu_race"/>
    <property type="match status" value="1"/>
</dbReference>
<dbReference type="InterPro" id="IPR015942">
    <property type="entry name" value="Asp/Glu/hydantoin_racemase"/>
</dbReference>
<dbReference type="STRING" id="1121393.SAMN02745216_03063"/>
<evidence type="ECO:0000256" key="5">
    <source>
        <dbReference type="ARBA" id="ARBA00023235"/>
    </source>
</evidence>
<comment type="pathway">
    <text evidence="8">Cell wall biogenesis; peptidoglycan biosynthesis.</text>
</comment>
<dbReference type="InterPro" id="IPR033134">
    <property type="entry name" value="Asp/Glu_racemase_AS_2"/>
</dbReference>
<dbReference type="GO" id="GO:0071555">
    <property type="term" value="P:cell wall organization"/>
    <property type="evidence" value="ECO:0007669"/>
    <property type="project" value="UniProtKB-KW"/>
</dbReference>
<comment type="catalytic activity">
    <reaction evidence="1 8">
        <text>L-glutamate = D-glutamate</text>
        <dbReference type="Rhea" id="RHEA:12813"/>
        <dbReference type="ChEBI" id="CHEBI:29985"/>
        <dbReference type="ChEBI" id="CHEBI:29986"/>
        <dbReference type="EC" id="5.1.1.3"/>
    </reaction>
</comment>
<proteinExistence type="inferred from homology"/>
<dbReference type="UniPathway" id="UPA00219"/>
<name>A0A1M6QL97_9BACT</name>
<feature type="binding site" evidence="8">
    <location>
        <begin position="6"/>
        <end position="7"/>
    </location>
    <ligand>
        <name>substrate</name>
    </ligand>
</feature>
<protein>
    <recommendedName>
        <fullName evidence="7 8">Glutamate racemase</fullName>
        <ecNumber evidence="2 8">5.1.1.3</ecNumber>
    </recommendedName>
</protein>
<evidence type="ECO:0000256" key="6">
    <source>
        <dbReference type="ARBA" id="ARBA00023316"/>
    </source>
</evidence>